<dbReference type="EMBL" id="MUKV01000003">
    <property type="protein sequence ID" value="OQS43228.1"/>
    <property type="molecule type" value="Genomic_DNA"/>
</dbReference>
<evidence type="ECO:0000313" key="1">
    <source>
        <dbReference type="EMBL" id="OQS43228.1"/>
    </source>
</evidence>
<gene>
    <name evidence="1" type="ORF">B0T45_04515</name>
</gene>
<evidence type="ECO:0000313" key="2">
    <source>
        <dbReference type="Proteomes" id="UP000192721"/>
    </source>
</evidence>
<accession>A0A1W0D8F2</accession>
<proteinExistence type="predicted"/>
<dbReference type="RefSeq" id="WP_043641870.1">
    <property type="nucleotide sequence ID" value="NZ_CP109905.1"/>
</dbReference>
<name>A0A1W0D8F2_9NEIS</name>
<organism evidence="1 2">
    <name type="scientific">Chromobacterium haemolyticum</name>
    <dbReference type="NCBI Taxonomy" id="394935"/>
    <lineage>
        <taxon>Bacteria</taxon>
        <taxon>Pseudomonadati</taxon>
        <taxon>Pseudomonadota</taxon>
        <taxon>Betaproteobacteria</taxon>
        <taxon>Neisseriales</taxon>
        <taxon>Chromobacteriaceae</taxon>
        <taxon>Chromobacterium</taxon>
    </lineage>
</organism>
<sequence length="119" mass="13265">MNDIIRHNIRPQRYQLSVICPTQAVKAARREIRAAAQGHGLKVSSWNETLLVGECQASGAPANWMLATEFRSRSDASMHFLEAIMQRLGNLPLARVRLDILPGQVRPEWSAGVRPLAQP</sequence>
<dbReference type="Proteomes" id="UP000192721">
    <property type="component" value="Unassembled WGS sequence"/>
</dbReference>
<reference evidence="1 2" key="1">
    <citation type="submission" date="2017-02" db="EMBL/GenBank/DDBJ databases">
        <title>Chromobacterium haemolyticum H5244.</title>
        <authorList>
            <person name="Gulvik C.A."/>
        </authorList>
    </citation>
    <scope>NUCLEOTIDE SEQUENCE [LARGE SCALE GENOMIC DNA]</scope>
    <source>
        <strain evidence="1 2">H5244</strain>
    </source>
</reference>
<dbReference type="AlphaFoldDB" id="A0A1W0D8F2"/>
<protein>
    <submittedName>
        <fullName evidence="1">Uncharacterized protein</fullName>
    </submittedName>
</protein>
<comment type="caution">
    <text evidence="1">The sequence shown here is derived from an EMBL/GenBank/DDBJ whole genome shotgun (WGS) entry which is preliminary data.</text>
</comment>